<evidence type="ECO:0008006" key="9">
    <source>
        <dbReference type="Google" id="ProtNLM"/>
    </source>
</evidence>
<dbReference type="GO" id="GO:0071555">
    <property type="term" value="P:cell wall organization"/>
    <property type="evidence" value="ECO:0007669"/>
    <property type="project" value="TreeGrafter"/>
</dbReference>
<feature type="transmembrane region" description="Helical" evidence="7">
    <location>
        <begin position="239"/>
        <end position="256"/>
    </location>
</feature>
<feature type="transmembrane region" description="Helical" evidence="7">
    <location>
        <begin position="290"/>
        <end position="311"/>
    </location>
</feature>
<evidence type="ECO:0000256" key="5">
    <source>
        <dbReference type="ARBA" id="ARBA00022989"/>
    </source>
</evidence>
<dbReference type="EMBL" id="UINC01000372">
    <property type="protein sequence ID" value="SUZ54165.1"/>
    <property type="molecule type" value="Genomic_DNA"/>
</dbReference>
<keyword evidence="5 7" id="KW-1133">Transmembrane helix</keyword>
<gene>
    <name evidence="8" type="ORF">METZ01_LOCUS7019</name>
</gene>
<evidence type="ECO:0000313" key="8">
    <source>
        <dbReference type="EMBL" id="SUZ54165.1"/>
    </source>
</evidence>
<feature type="transmembrane region" description="Helical" evidence="7">
    <location>
        <begin position="22"/>
        <end position="41"/>
    </location>
</feature>
<dbReference type="AlphaFoldDB" id="A0A381NHX9"/>
<organism evidence="8">
    <name type="scientific">marine metagenome</name>
    <dbReference type="NCBI Taxonomy" id="408172"/>
    <lineage>
        <taxon>unclassified sequences</taxon>
        <taxon>metagenomes</taxon>
        <taxon>ecological metagenomes</taxon>
    </lineage>
</organism>
<feature type="transmembrane region" description="Helical" evidence="7">
    <location>
        <begin position="263"/>
        <end position="284"/>
    </location>
</feature>
<evidence type="ECO:0000256" key="2">
    <source>
        <dbReference type="ARBA" id="ARBA00005583"/>
    </source>
</evidence>
<feature type="transmembrane region" description="Helical" evidence="7">
    <location>
        <begin position="164"/>
        <end position="185"/>
    </location>
</feature>
<feature type="transmembrane region" description="Helical" evidence="7">
    <location>
        <begin position="197"/>
        <end position="219"/>
    </location>
</feature>
<dbReference type="CDD" id="cd06852">
    <property type="entry name" value="GT_MraY"/>
    <property type="match status" value="1"/>
</dbReference>
<dbReference type="GO" id="GO:0005886">
    <property type="term" value="C:plasma membrane"/>
    <property type="evidence" value="ECO:0007669"/>
    <property type="project" value="TreeGrafter"/>
</dbReference>
<evidence type="ECO:0000256" key="7">
    <source>
        <dbReference type="SAM" id="Phobius"/>
    </source>
</evidence>
<dbReference type="InterPro" id="IPR000715">
    <property type="entry name" value="Glycosyl_transferase_4"/>
</dbReference>
<feature type="transmembrane region" description="Helical" evidence="7">
    <location>
        <begin position="338"/>
        <end position="357"/>
    </location>
</feature>
<dbReference type="GO" id="GO:0008963">
    <property type="term" value="F:phospho-N-acetylmuramoyl-pentapeptide-transferase activity"/>
    <property type="evidence" value="ECO:0007669"/>
    <property type="project" value="InterPro"/>
</dbReference>
<dbReference type="Pfam" id="PF00953">
    <property type="entry name" value="Glycos_transf_4"/>
    <property type="match status" value="1"/>
</dbReference>
<comment type="subcellular location">
    <subcellularLocation>
        <location evidence="1">Membrane</location>
        <topology evidence="1">Multi-pass membrane protein</topology>
    </subcellularLocation>
</comment>
<feature type="transmembrane region" description="Helical" evidence="7">
    <location>
        <begin position="73"/>
        <end position="91"/>
    </location>
</feature>
<dbReference type="InterPro" id="IPR003524">
    <property type="entry name" value="PNAcMuramoyl-5peptid_Trfase"/>
</dbReference>
<dbReference type="PANTHER" id="PTHR22926">
    <property type="entry name" value="PHOSPHO-N-ACETYLMURAMOYL-PENTAPEPTIDE-TRANSFERASE"/>
    <property type="match status" value="1"/>
</dbReference>
<feature type="transmembrane region" description="Helical" evidence="7">
    <location>
        <begin position="134"/>
        <end position="152"/>
    </location>
</feature>
<feature type="transmembrane region" description="Helical" evidence="7">
    <location>
        <begin position="97"/>
        <end position="114"/>
    </location>
</feature>
<proteinExistence type="inferred from homology"/>
<dbReference type="PANTHER" id="PTHR22926:SF5">
    <property type="entry name" value="PHOSPHO-N-ACETYLMURAMOYL-PENTAPEPTIDE-TRANSFERASE HOMOLOG"/>
    <property type="match status" value="1"/>
</dbReference>
<keyword evidence="4 7" id="KW-0812">Transmembrane</keyword>
<sequence>VLAELLNFFSDSYGPLRVFDYLSFRAIFATLTALLVSLILGPRFINKMQAIEVGQVIREKGPATHLSKKGTPTMGGTLILASIFISTILWGDLENRYLWVALGVTTLFGALGWVDDLYKLRFQSSKGLSPLAKLFWQSLIALTAIIFLFYSSENISETSFIVPFFKNISIPLGFGFILLSYLVIIGSSNAVNLTDGLDGLAILPCVMVAGGLGLIGYAAGNTIYAEYLNIPFLPGTGEMLIFCGALVGSGIGFLWYNTYPAQVFMGDVGSLALGAALGVVAVIIRHEYVLLIMGGVFVVETLSVIVQVTSFKLTGKRVFKMAPIHHHYELKGWPEPRVIVRFWIITFMLVLIGLVTLKLR</sequence>
<reference evidence="8" key="1">
    <citation type="submission" date="2018-05" db="EMBL/GenBank/DDBJ databases">
        <authorList>
            <person name="Lanie J.A."/>
            <person name="Ng W.-L."/>
            <person name="Kazmierczak K.M."/>
            <person name="Andrzejewski T.M."/>
            <person name="Davidsen T.M."/>
            <person name="Wayne K.J."/>
            <person name="Tettelin H."/>
            <person name="Glass J.I."/>
            <person name="Rusch D."/>
            <person name="Podicherti R."/>
            <person name="Tsui H.-C.T."/>
            <person name="Winkler M.E."/>
        </authorList>
    </citation>
    <scope>NUCLEOTIDE SEQUENCE</scope>
</reference>
<feature type="non-terminal residue" evidence="8">
    <location>
        <position position="1"/>
    </location>
</feature>
<dbReference type="GO" id="GO:0044038">
    <property type="term" value="P:cell wall macromolecule biosynthetic process"/>
    <property type="evidence" value="ECO:0007669"/>
    <property type="project" value="TreeGrafter"/>
</dbReference>
<keyword evidence="3" id="KW-0808">Transferase</keyword>
<evidence type="ECO:0000256" key="1">
    <source>
        <dbReference type="ARBA" id="ARBA00004141"/>
    </source>
</evidence>
<evidence type="ECO:0000256" key="3">
    <source>
        <dbReference type="ARBA" id="ARBA00022679"/>
    </source>
</evidence>
<dbReference type="InterPro" id="IPR018480">
    <property type="entry name" value="PNAcMuramoyl-5peptid_Trfase_CS"/>
</dbReference>
<evidence type="ECO:0000256" key="6">
    <source>
        <dbReference type="ARBA" id="ARBA00023136"/>
    </source>
</evidence>
<dbReference type="Pfam" id="PF10555">
    <property type="entry name" value="MraY_sig1"/>
    <property type="match status" value="1"/>
</dbReference>
<comment type="similarity">
    <text evidence="2">Belongs to the glycosyltransferase 4 family. MraY subfamily.</text>
</comment>
<evidence type="ECO:0000256" key="4">
    <source>
        <dbReference type="ARBA" id="ARBA00022692"/>
    </source>
</evidence>
<accession>A0A381NHX9</accession>
<keyword evidence="6 7" id="KW-0472">Membrane</keyword>
<dbReference type="NCBIfam" id="TIGR00445">
    <property type="entry name" value="mraY"/>
    <property type="match status" value="1"/>
</dbReference>
<dbReference type="HAMAP" id="MF_00038">
    <property type="entry name" value="MraY"/>
    <property type="match status" value="1"/>
</dbReference>
<dbReference type="PROSITE" id="PS01348">
    <property type="entry name" value="MRAY_2"/>
    <property type="match status" value="1"/>
</dbReference>
<protein>
    <recommendedName>
        <fullName evidence="9">Phospho-N-acetylmuramoyl-pentapeptide-transferase</fullName>
    </recommendedName>
</protein>
<name>A0A381NHX9_9ZZZZ</name>